<gene>
    <name evidence="7" type="primary">cpfC</name>
    <name evidence="9" type="ORF">HDA32_001855</name>
</gene>
<evidence type="ECO:0000256" key="4">
    <source>
        <dbReference type="ARBA" id="ARBA00023239"/>
    </source>
</evidence>
<dbReference type="Gene3D" id="3.40.50.1400">
    <property type="match status" value="2"/>
</dbReference>
<keyword evidence="5 7" id="KW-0627">Porphyrin biosynthesis</keyword>
<evidence type="ECO:0000256" key="6">
    <source>
        <dbReference type="ARBA" id="ARBA00024536"/>
    </source>
</evidence>
<dbReference type="InterPro" id="IPR001015">
    <property type="entry name" value="Ferrochelatase"/>
</dbReference>
<dbReference type="InterPro" id="IPR033659">
    <property type="entry name" value="Ferrochelatase_N"/>
</dbReference>
<accession>A0A852TT97</accession>
<dbReference type="EC" id="4.99.1.9" evidence="7"/>
<protein>
    <recommendedName>
        <fullName evidence="7">Coproporphyrin III ferrochelatase</fullName>
        <ecNumber evidence="7">4.99.1.9</ecNumber>
    </recommendedName>
</protein>
<dbReference type="EMBL" id="JACCCC010000001">
    <property type="protein sequence ID" value="NYE46735.1"/>
    <property type="molecule type" value="Genomic_DNA"/>
</dbReference>
<evidence type="ECO:0000256" key="8">
    <source>
        <dbReference type="RuleBase" id="RU004185"/>
    </source>
</evidence>
<dbReference type="Proteomes" id="UP000589036">
    <property type="component" value="Unassembled WGS sequence"/>
</dbReference>
<dbReference type="HAMAP" id="MF_00323">
    <property type="entry name" value="Ferrochelatase"/>
    <property type="match status" value="1"/>
</dbReference>
<dbReference type="SUPFAM" id="SSF53800">
    <property type="entry name" value="Chelatase"/>
    <property type="match status" value="1"/>
</dbReference>
<dbReference type="GO" id="GO:0005737">
    <property type="term" value="C:cytoplasm"/>
    <property type="evidence" value="ECO:0007669"/>
    <property type="project" value="UniProtKB-SubCell"/>
</dbReference>
<dbReference type="GO" id="GO:0004325">
    <property type="term" value="F:ferrochelatase activity"/>
    <property type="evidence" value="ECO:0007669"/>
    <property type="project" value="UniProtKB-UniRule"/>
</dbReference>
<dbReference type="GO" id="GO:0046872">
    <property type="term" value="F:metal ion binding"/>
    <property type="evidence" value="ECO:0007669"/>
    <property type="project" value="UniProtKB-KW"/>
</dbReference>
<evidence type="ECO:0000256" key="5">
    <source>
        <dbReference type="ARBA" id="ARBA00023244"/>
    </source>
</evidence>
<organism evidence="9 10">
    <name type="scientific">Spinactinospora alkalitolerans</name>
    <dbReference type="NCBI Taxonomy" id="687207"/>
    <lineage>
        <taxon>Bacteria</taxon>
        <taxon>Bacillati</taxon>
        <taxon>Actinomycetota</taxon>
        <taxon>Actinomycetes</taxon>
        <taxon>Streptosporangiales</taxon>
        <taxon>Nocardiopsidaceae</taxon>
        <taxon>Spinactinospora</taxon>
    </lineage>
</organism>
<keyword evidence="7" id="KW-0963">Cytoplasm</keyword>
<evidence type="ECO:0000313" key="10">
    <source>
        <dbReference type="Proteomes" id="UP000589036"/>
    </source>
</evidence>
<evidence type="ECO:0000256" key="2">
    <source>
        <dbReference type="ARBA" id="ARBA00023004"/>
    </source>
</evidence>
<dbReference type="PANTHER" id="PTHR11108:SF1">
    <property type="entry name" value="FERROCHELATASE, MITOCHONDRIAL"/>
    <property type="match status" value="1"/>
</dbReference>
<comment type="catalytic activity">
    <reaction evidence="6">
        <text>Fe-coproporphyrin III + 2 H(+) = coproporphyrin III + Fe(2+)</text>
        <dbReference type="Rhea" id="RHEA:49572"/>
        <dbReference type="ChEBI" id="CHEBI:15378"/>
        <dbReference type="ChEBI" id="CHEBI:29033"/>
        <dbReference type="ChEBI" id="CHEBI:68438"/>
        <dbReference type="ChEBI" id="CHEBI:131725"/>
        <dbReference type="EC" id="4.99.1.9"/>
    </reaction>
    <physiologicalReaction direction="right-to-left" evidence="6">
        <dbReference type="Rhea" id="RHEA:49574"/>
    </physiologicalReaction>
</comment>
<evidence type="ECO:0000313" key="9">
    <source>
        <dbReference type="EMBL" id="NYE46735.1"/>
    </source>
</evidence>
<comment type="caution">
    <text evidence="7">Lacks conserved residue(s) required for the propagation of feature annotation.</text>
</comment>
<feature type="binding site" evidence="7">
    <location>
        <position position="53"/>
    </location>
    <ligand>
        <name>Fe-coproporphyrin III</name>
        <dbReference type="ChEBI" id="CHEBI:68438"/>
    </ligand>
</feature>
<comment type="subcellular location">
    <subcellularLocation>
        <location evidence="7">Cytoplasm</location>
    </subcellularLocation>
</comment>
<feature type="binding site" evidence="7">
    <location>
        <position position="122"/>
    </location>
    <ligand>
        <name>Fe-coproporphyrin III</name>
        <dbReference type="ChEBI" id="CHEBI:68438"/>
    </ligand>
</feature>
<dbReference type="AlphaFoldDB" id="A0A852TT97"/>
<dbReference type="InterPro" id="IPR033644">
    <property type="entry name" value="Ferrochelatase_C"/>
</dbReference>
<comment type="pathway">
    <text evidence="1 7">Porphyrin-containing compound metabolism; protoheme biosynthesis.</text>
</comment>
<keyword evidence="7" id="KW-0479">Metal-binding</keyword>
<reference evidence="9 10" key="1">
    <citation type="submission" date="2020-07" db="EMBL/GenBank/DDBJ databases">
        <title>Sequencing the genomes of 1000 actinobacteria strains.</title>
        <authorList>
            <person name="Klenk H.-P."/>
        </authorList>
    </citation>
    <scope>NUCLEOTIDE SEQUENCE [LARGE SCALE GENOMIC DNA]</scope>
    <source>
        <strain evidence="9 10">CXB654</strain>
    </source>
</reference>
<keyword evidence="10" id="KW-1185">Reference proteome</keyword>
<dbReference type="Pfam" id="PF00762">
    <property type="entry name" value="Ferrochelatase"/>
    <property type="match status" value="1"/>
</dbReference>
<keyword evidence="2 7" id="KW-0408">Iron</keyword>
<sequence>MRPYDAFLLLSFGGPEKTDDVIPFLENVTRGRGIPRERLAEVGEHYFLFNGVSPINQQCRDLIEAVRADFDANGVDLPIYWGNRNWDPYLTDTVAQMAEDGVRRVVALATSAYSSYSSHRQYLEDVDRAREAVGAGAPRIDLIRPYFDHPGFIDSFADNTRAALRRLPADLRADARLLYSAHSIPTAMSQASGDPECRPGAAGGAYPAQLAEVARLVTERVDADSERGHAHELVYQSRSGPPGQPWLEPDINDRLEELAAEGVKAVVVVPHGFVSDHMEVKYDLDVEALETADKLGIRLVRALAPGTHPSFVAMVRDLVRERAESEAPRAGLSALTPTCHDCPPGCCGQR</sequence>
<keyword evidence="4 7" id="KW-0456">Lyase</keyword>
<proteinExistence type="inferred from homology"/>
<dbReference type="GO" id="GO:0006783">
    <property type="term" value="P:heme biosynthetic process"/>
    <property type="evidence" value="ECO:0007669"/>
    <property type="project" value="UniProtKB-UniRule"/>
</dbReference>
<evidence type="ECO:0000256" key="7">
    <source>
        <dbReference type="HAMAP-Rule" id="MF_00323"/>
    </source>
</evidence>
<evidence type="ECO:0000256" key="1">
    <source>
        <dbReference type="ARBA" id="ARBA00004744"/>
    </source>
</evidence>
<dbReference type="NCBIfam" id="NF000689">
    <property type="entry name" value="PRK00035.2-1"/>
    <property type="match status" value="1"/>
</dbReference>
<dbReference type="UniPathway" id="UPA00252"/>
<dbReference type="RefSeq" id="WP_179642793.1">
    <property type="nucleotide sequence ID" value="NZ_BAAAYY010000033.1"/>
</dbReference>
<dbReference type="CDD" id="cd00419">
    <property type="entry name" value="Ferrochelatase_C"/>
    <property type="match status" value="1"/>
</dbReference>
<keyword evidence="3 7" id="KW-0350">Heme biosynthesis</keyword>
<evidence type="ECO:0000256" key="3">
    <source>
        <dbReference type="ARBA" id="ARBA00023133"/>
    </source>
</evidence>
<comment type="caution">
    <text evidence="9">The sequence shown here is derived from an EMBL/GenBank/DDBJ whole genome shotgun (WGS) entry which is preliminary data.</text>
</comment>
<name>A0A852TT97_9ACTN</name>
<feature type="binding site" evidence="7">
    <location>
        <position position="279"/>
    </location>
    <ligand>
        <name>Fe(2+)</name>
        <dbReference type="ChEBI" id="CHEBI:29033"/>
    </ligand>
</feature>
<dbReference type="NCBIfam" id="TIGR00109">
    <property type="entry name" value="hemH"/>
    <property type="match status" value="1"/>
</dbReference>
<comment type="function">
    <text evidence="7">Involved in coproporphyrin-dependent heme b biosynthesis. Catalyzes the insertion of ferrous iron into coproporphyrin III to form Fe-coproporphyrin III.</text>
</comment>
<dbReference type="CDD" id="cd03411">
    <property type="entry name" value="Ferrochelatase_N"/>
    <property type="match status" value="1"/>
</dbReference>
<dbReference type="PANTHER" id="PTHR11108">
    <property type="entry name" value="FERROCHELATASE"/>
    <property type="match status" value="1"/>
</dbReference>
<comment type="similarity">
    <text evidence="7 8">Belongs to the ferrochelatase family.</text>
</comment>
<feature type="binding site" evidence="7">
    <location>
        <position position="182"/>
    </location>
    <ligand>
        <name>Fe(2+)</name>
        <dbReference type="ChEBI" id="CHEBI:29033"/>
    </ligand>
</feature>